<dbReference type="EMBL" id="QWDC01000002">
    <property type="protein sequence ID" value="RFZ92682.1"/>
    <property type="molecule type" value="Genomic_DNA"/>
</dbReference>
<dbReference type="Pfam" id="PF18976">
    <property type="entry name" value="DUF5712"/>
    <property type="match status" value="1"/>
</dbReference>
<name>A0A372NU88_9SPHI</name>
<proteinExistence type="predicted"/>
<dbReference type="OrthoDB" id="1404627at2"/>
<dbReference type="RefSeq" id="WP_117392390.1">
    <property type="nucleotide sequence ID" value="NZ_QWDC01000002.1"/>
</dbReference>
<evidence type="ECO:0000256" key="1">
    <source>
        <dbReference type="SAM" id="MobiDB-lite"/>
    </source>
</evidence>
<accession>A0A372NU88</accession>
<dbReference type="Proteomes" id="UP000264217">
    <property type="component" value="Unassembled WGS sequence"/>
</dbReference>
<protein>
    <submittedName>
        <fullName evidence="2">Molybdopterin-guanine dinucleotide biosynthesis protein MobB</fullName>
    </submittedName>
</protein>
<sequence length="315" mass="36411">MFINITDSKTADNKGSAGGLVNYLEKENRLDNAQQEYWFNQTDNLYAAYEVRQKIDNNIAKLGRNDAKFFLVNISPSQKELNHLFAENNREQVKELLKGYAVLVMDEYARNFNRANIKDSNDLIWFAKLENYRYYSYEDKEVKEGLKKRGERKPGEQMHIQVIVSRKDAGNTVKLSPMNNSRGRNVEHSKKMGEFDRVAFKQCGEHIFDQHFKFDRGLHDTMAYANVIKNGSLEQRRQMDILSAGEQFSPDKDQIKELAEGVAQQQFTTPQKMMASTGTTIGKFLDVLLEQTHIAASPQSDRPKKKKKRGQGYRY</sequence>
<dbReference type="AlphaFoldDB" id="A0A372NU88"/>
<feature type="region of interest" description="Disordered" evidence="1">
    <location>
        <begin position="295"/>
        <end position="315"/>
    </location>
</feature>
<feature type="compositionally biased region" description="Basic residues" evidence="1">
    <location>
        <begin position="303"/>
        <end position="315"/>
    </location>
</feature>
<keyword evidence="3" id="KW-1185">Reference proteome</keyword>
<organism evidence="2 3">
    <name type="scientific">Mucilaginibacter conchicola</name>
    <dbReference type="NCBI Taxonomy" id="2303333"/>
    <lineage>
        <taxon>Bacteria</taxon>
        <taxon>Pseudomonadati</taxon>
        <taxon>Bacteroidota</taxon>
        <taxon>Sphingobacteriia</taxon>
        <taxon>Sphingobacteriales</taxon>
        <taxon>Sphingobacteriaceae</taxon>
        <taxon>Mucilaginibacter</taxon>
    </lineage>
</organism>
<reference evidence="2 3" key="1">
    <citation type="submission" date="2018-08" db="EMBL/GenBank/DDBJ databases">
        <title>Mucilaginibacter sp. MYSH2.</title>
        <authorList>
            <person name="Seo T."/>
        </authorList>
    </citation>
    <scope>NUCLEOTIDE SEQUENCE [LARGE SCALE GENOMIC DNA]</scope>
    <source>
        <strain evidence="2 3">MYSH2</strain>
    </source>
</reference>
<dbReference type="InterPro" id="IPR043766">
    <property type="entry name" value="BfmA-like"/>
</dbReference>
<evidence type="ECO:0000313" key="3">
    <source>
        <dbReference type="Proteomes" id="UP000264217"/>
    </source>
</evidence>
<gene>
    <name evidence="2" type="ORF">D0C36_14835</name>
</gene>
<comment type="caution">
    <text evidence="2">The sequence shown here is derived from an EMBL/GenBank/DDBJ whole genome shotgun (WGS) entry which is preliminary data.</text>
</comment>
<evidence type="ECO:0000313" key="2">
    <source>
        <dbReference type="EMBL" id="RFZ92682.1"/>
    </source>
</evidence>